<comment type="subunit">
    <text evidence="5">The Tol-Pal system is composed of five core proteins: the inner membrane proteins TolA, TolQ and TolR, the periplasmic protein TolB and the outer membrane protein Pal. They form a network linking the inner and outer membranes and the peptidoglycan layer.</text>
</comment>
<evidence type="ECO:0000313" key="7">
    <source>
        <dbReference type="EMBL" id="ANJ67639.1"/>
    </source>
</evidence>
<keyword evidence="3 5" id="KW-0732">Signal</keyword>
<dbReference type="PANTHER" id="PTHR36842:SF1">
    <property type="entry name" value="PROTEIN TOLB"/>
    <property type="match status" value="1"/>
</dbReference>
<proteinExistence type="inferred from homology"/>
<dbReference type="Gene3D" id="2.120.10.30">
    <property type="entry name" value="TolB, C-terminal domain"/>
    <property type="match status" value="1"/>
</dbReference>
<evidence type="ECO:0000313" key="8">
    <source>
        <dbReference type="Proteomes" id="UP000078596"/>
    </source>
</evidence>
<dbReference type="GO" id="GO:0042597">
    <property type="term" value="C:periplasmic space"/>
    <property type="evidence" value="ECO:0007669"/>
    <property type="project" value="UniProtKB-SubCell"/>
</dbReference>
<keyword evidence="5" id="KW-0132">Cell division</keyword>
<dbReference type="InterPro" id="IPR011659">
    <property type="entry name" value="WD40"/>
</dbReference>
<dbReference type="AlphaFoldDB" id="A0A191ZIE2"/>
<evidence type="ECO:0000256" key="5">
    <source>
        <dbReference type="HAMAP-Rule" id="MF_00671"/>
    </source>
</evidence>
<dbReference type="GO" id="GO:0017038">
    <property type="term" value="P:protein import"/>
    <property type="evidence" value="ECO:0007669"/>
    <property type="project" value="InterPro"/>
</dbReference>
<dbReference type="GO" id="GO:0051301">
    <property type="term" value="P:cell division"/>
    <property type="evidence" value="ECO:0007669"/>
    <property type="project" value="UniProtKB-UniRule"/>
</dbReference>
<dbReference type="STRING" id="1860122.A9404_09810"/>
<dbReference type="Gene3D" id="3.40.50.10070">
    <property type="entry name" value="TolB, N-terminal domain"/>
    <property type="match status" value="1"/>
</dbReference>
<dbReference type="NCBIfam" id="TIGR02800">
    <property type="entry name" value="propeller_TolB"/>
    <property type="match status" value="1"/>
</dbReference>
<evidence type="ECO:0000256" key="4">
    <source>
        <dbReference type="ARBA" id="ARBA00022764"/>
    </source>
</evidence>
<protein>
    <recommendedName>
        <fullName evidence="5">Tol-Pal system protein TolB</fullName>
    </recommendedName>
</protein>
<name>A0A191ZIE2_9GAMM</name>
<comment type="subcellular location">
    <subcellularLocation>
        <location evidence="1 5">Periplasm</location>
    </subcellularLocation>
</comment>
<dbReference type="EMBL" id="CP016027">
    <property type="protein sequence ID" value="ANJ67639.1"/>
    <property type="molecule type" value="Genomic_DNA"/>
</dbReference>
<dbReference type="InterPro" id="IPR011042">
    <property type="entry name" value="6-blade_b-propeller_TolB-like"/>
</dbReference>
<dbReference type="KEGG" id="haz:A9404_09810"/>
<comment type="similarity">
    <text evidence="2 5">Belongs to the TolB family.</text>
</comment>
<feature type="domain" description="TolB N-terminal" evidence="6">
    <location>
        <begin position="28"/>
        <end position="127"/>
    </location>
</feature>
<evidence type="ECO:0000256" key="3">
    <source>
        <dbReference type="ARBA" id="ARBA00022729"/>
    </source>
</evidence>
<evidence type="ECO:0000259" key="6">
    <source>
        <dbReference type="Pfam" id="PF04052"/>
    </source>
</evidence>
<dbReference type="Pfam" id="PF07676">
    <property type="entry name" value="PD40"/>
    <property type="match status" value="5"/>
</dbReference>
<dbReference type="InterPro" id="IPR007195">
    <property type="entry name" value="TolB_N"/>
</dbReference>
<comment type="function">
    <text evidence="5">Part of the Tol-Pal system, which plays a role in outer membrane invagination during cell division and is important for maintaining outer membrane integrity.</text>
</comment>
<reference evidence="7 8" key="1">
    <citation type="submission" date="2016-06" db="EMBL/GenBank/DDBJ databases">
        <title>Insight into the functional genes involving in sulfur oxidation in Pearl River water.</title>
        <authorList>
            <person name="Luo J."/>
            <person name="Tan X."/>
            <person name="Lin W."/>
        </authorList>
    </citation>
    <scope>NUCLEOTIDE SEQUENCE [LARGE SCALE GENOMIC DNA]</scope>
    <source>
        <strain evidence="7 8">LS2</strain>
    </source>
</reference>
<evidence type="ECO:0000256" key="2">
    <source>
        <dbReference type="ARBA" id="ARBA00009820"/>
    </source>
</evidence>
<dbReference type="InterPro" id="IPR014167">
    <property type="entry name" value="Tol-Pal_TolB"/>
</dbReference>
<dbReference type="Proteomes" id="UP000078596">
    <property type="component" value="Chromosome"/>
</dbReference>
<accession>A0A191ZIE2</accession>
<dbReference type="PANTHER" id="PTHR36842">
    <property type="entry name" value="PROTEIN TOLB HOMOLOG"/>
    <property type="match status" value="1"/>
</dbReference>
<dbReference type="Pfam" id="PF04052">
    <property type="entry name" value="TolB_N"/>
    <property type="match status" value="1"/>
</dbReference>
<dbReference type="HAMAP" id="MF_00671">
    <property type="entry name" value="TolB"/>
    <property type="match status" value="1"/>
</dbReference>
<sequence length="436" mass="46987">MNTRIRRWSLWIVSGLFLVLPMVSQAELNIVISGGQESGVPIAVVPFATTTKTDFASIIRADLARSGQFAPLAVEQMPSQPSSPEQVQFDQWRAGKAQYLVVGKVEQQGNGYQATFYLLNVSNGQQMTGRVISAPMTAERSIAHRIADIIFKQITGVRGAFDTKIAYVTETDAPLKKRRYTLEVADSDGANPQTVLNSAYPLMSPTWSPDGNKLAYVSFEGNRAGIWVQDLRTGQRYQLTKFPGINGAPSWSPRGNKIALTLSKYHSPNIYVVDLDTRNLTQITNDGSINTEAAWLPDNNTLIFTSDRSGTPQIFEQQIGSHSAQRLTFGLSYAAGGAVSPDGKTLAMIAGGNGGFRIAVQSLAGGGSDLRYISQGGAEERPSFAPNGTMLIYASQAGGDSVLKVSPVAGQGSQTLRFAQGKVRDPAWGPFLDDSQ</sequence>
<keyword evidence="5" id="KW-0131">Cell cycle</keyword>
<keyword evidence="4 5" id="KW-0574">Periplasm</keyword>
<dbReference type="RefSeq" id="WP_066100903.1">
    <property type="nucleotide sequence ID" value="NZ_CP016027.1"/>
</dbReference>
<dbReference type="SUPFAM" id="SSF69304">
    <property type="entry name" value="Tricorn protease N-terminal domain"/>
    <property type="match status" value="1"/>
</dbReference>
<gene>
    <name evidence="5" type="primary">tolB</name>
    <name evidence="7" type="ORF">A9404_09810</name>
</gene>
<evidence type="ECO:0000256" key="1">
    <source>
        <dbReference type="ARBA" id="ARBA00004418"/>
    </source>
</evidence>
<organism evidence="7 8">
    <name type="scientific">Halothiobacillus diazotrophicus</name>
    <dbReference type="NCBI Taxonomy" id="1860122"/>
    <lineage>
        <taxon>Bacteria</taxon>
        <taxon>Pseudomonadati</taxon>
        <taxon>Pseudomonadota</taxon>
        <taxon>Gammaproteobacteria</taxon>
        <taxon>Chromatiales</taxon>
        <taxon>Halothiobacillaceae</taxon>
        <taxon>Halothiobacillus</taxon>
    </lineage>
</organism>
<dbReference type="SUPFAM" id="SSF52964">
    <property type="entry name" value="TolB, N-terminal domain"/>
    <property type="match status" value="1"/>
</dbReference>
<keyword evidence="8" id="KW-1185">Reference proteome</keyword>